<organism evidence="5 6">
    <name type="scientific">Solirubrobacter pauli</name>
    <dbReference type="NCBI Taxonomy" id="166793"/>
    <lineage>
        <taxon>Bacteria</taxon>
        <taxon>Bacillati</taxon>
        <taxon>Actinomycetota</taxon>
        <taxon>Thermoleophilia</taxon>
        <taxon>Solirubrobacterales</taxon>
        <taxon>Solirubrobacteraceae</taxon>
        <taxon>Solirubrobacter</taxon>
    </lineage>
</organism>
<name>A0A660L3C5_9ACTN</name>
<dbReference type="SUPFAM" id="SSF53822">
    <property type="entry name" value="Periplasmic binding protein-like I"/>
    <property type="match status" value="1"/>
</dbReference>
<dbReference type="Proteomes" id="UP000278962">
    <property type="component" value="Unassembled WGS sequence"/>
</dbReference>
<dbReference type="GO" id="GO:0030288">
    <property type="term" value="C:outer membrane-bounded periplasmic space"/>
    <property type="evidence" value="ECO:0007669"/>
    <property type="project" value="TreeGrafter"/>
</dbReference>
<evidence type="ECO:0000259" key="4">
    <source>
        <dbReference type="Pfam" id="PF13407"/>
    </source>
</evidence>
<evidence type="ECO:0000313" key="5">
    <source>
        <dbReference type="EMBL" id="RKQ86020.1"/>
    </source>
</evidence>
<keyword evidence="5" id="KW-0813">Transport</keyword>
<dbReference type="InterPro" id="IPR028082">
    <property type="entry name" value="Peripla_BP_I"/>
</dbReference>
<protein>
    <submittedName>
        <fullName evidence="5">Simple sugar transport system substrate-binding protein</fullName>
    </submittedName>
</protein>
<comment type="similarity">
    <text evidence="2">Belongs to the bacterial solute-binding protein 2 family.</text>
</comment>
<dbReference type="PANTHER" id="PTHR30036">
    <property type="entry name" value="D-XYLOSE-BINDING PERIPLASMIC PROTEIN"/>
    <property type="match status" value="1"/>
</dbReference>
<feature type="chain" id="PRO_5038379855" evidence="3">
    <location>
        <begin position="26"/>
        <end position="329"/>
    </location>
</feature>
<dbReference type="AlphaFoldDB" id="A0A660L3C5"/>
<dbReference type="RefSeq" id="WP_121253415.1">
    <property type="nucleotide sequence ID" value="NZ_RBIL01000002.1"/>
</dbReference>
<dbReference type="OrthoDB" id="257716at2"/>
<evidence type="ECO:0000313" key="6">
    <source>
        <dbReference type="Proteomes" id="UP000278962"/>
    </source>
</evidence>
<dbReference type="GO" id="GO:0030246">
    <property type="term" value="F:carbohydrate binding"/>
    <property type="evidence" value="ECO:0007669"/>
    <property type="project" value="TreeGrafter"/>
</dbReference>
<feature type="signal peptide" evidence="3">
    <location>
        <begin position="1"/>
        <end position="25"/>
    </location>
</feature>
<dbReference type="Gene3D" id="3.40.50.2300">
    <property type="match status" value="2"/>
</dbReference>
<dbReference type="Pfam" id="PF13407">
    <property type="entry name" value="Peripla_BP_4"/>
    <property type="match status" value="1"/>
</dbReference>
<dbReference type="EMBL" id="RBIL01000002">
    <property type="protein sequence ID" value="RKQ86020.1"/>
    <property type="molecule type" value="Genomic_DNA"/>
</dbReference>
<feature type="domain" description="Periplasmic binding protein" evidence="4">
    <location>
        <begin position="47"/>
        <end position="287"/>
    </location>
</feature>
<evidence type="ECO:0000256" key="2">
    <source>
        <dbReference type="ARBA" id="ARBA00007639"/>
    </source>
</evidence>
<dbReference type="PANTHER" id="PTHR30036:SF7">
    <property type="entry name" value="ABC TRANSPORTER PERIPLASMIC-BINDING PROTEIN YPHF"/>
    <property type="match status" value="1"/>
</dbReference>
<keyword evidence="5" id="KW-0762">Sugar transport</keyword>
<reference evidence="5 6" key="1">
    <citation type="submission" date="2018-10" db="EMBL/GenBank/DDBJ databases">
        <title>Genomic Encyclopedia of Archaeal and Bacterial Type Strains, Phase II (KMG-II): from individual species to whole genera.</title>
        <authorList>
            <person name="Goeker M."/>
        </authorList>
    </citation>
    <scope>NUCLEOTIDE SEQUENCE [LARGE SCALE GENOMIC DNA]</scope>
    <source>
        <strain evidence="5 6">DSM 14954</strain>
    </source>
</reference>
<keyword evidence="3" id="KW-0732">Signal</keyword>
<keyword evidence="6" id="KW-1185">Reference proteome</keyword>
<proteinExistence type="inferred from homology"/>
<comment type="subcellular location">
    <subcellularLocation>
        <location evidence="1">Cell envelope</location>
    </subcellularLocation>
</comment>
<comment type="caution">
    <text evidence="5">The sequence shown here is derived from an EMBL/GenBank/DDBJ whole genome shotgun (WGS) entry which is preliminary data.</text>
</comment>
<gene>
    <name evidence="5" type="ORF">C8N24_4028</name>
</gene>
<accession>A0A660L3C5</accession>
<dbReference type="InterPro" id="IPR025997">
    <property type="entry name" value="SBP_2_dom"/>
</dbReference>
<evidence type="ECO:0000256" key="3">
    <source>
        <dbReference type="SAM" id="SignalP"/>
    </source>
</evidence>
<dbReference type="InterPro" id="IPR050555">
    <property type="entry name" value="Bact_Solute-Bind_Prot2"/>
</dbReference>
<dbReference type="PROSITE" id="PS51257">
    <property type="entry name" value="PROKAR_LIPOPROTEIN"/>
    <property type="match status" value="1"/>
</dbReference>
<evidence type="ECO:0000256" key="1">
    <source>
        <dbReference type="ARBA" id="ARBA00004196"/>
    </source>
</evidence>
<dbReference type="CDD" id="cd06312">
    <property type="entry name" value="PBP1_ABC_sugar_binding-like"/>
    <property type="match status" value="1"/>
</dbReference>
<sequence length="329" mass="34203">MKRLATLAALALVVAACGSSSDDNAGDNASDDSSEDVQLTQGSDLTIAMVTHSDEGSFWSVVKKGAEQAAKDEGVKLVWSPSNNDPEKEAQLIDAAISQKVDGLAVSVPNPDAIKAALQKAKDANIPIITLNSGADQFKALGAITHVGQDEAIAGQAAGARFKDEGAKKVLCIIHEQGNVGLNQRCDGVKQGFGGDVQNLQVKGTADVATTQTEIKSKLQADKSFDAVIALNPDIANAAATAVKGASSEAKLATFDLNPDVTKRIKDGSIQFAVDQQQYLQGYLPIVFLKLFKTNANTVGGGQPVLTGPGFVDQSNVDTVEKLAGEGTR</sequence>